<feature type="transmembrane region" description="Helical" evidence="1">
    <location>
        <begin position="12"/>
        <end position="32"/>
    </location>
</feature>
<reference evidence="4 5" key="1">
    <citation type="submission" date="2020-02" db="EMBL/GenBank/DDBJ databases">
        <authorList>
            <person name="Kim Y.B."/>
            <person name="Roh S.W."/>
        </authorList>
    </citation>
    <scope>NUCLEOTIDE SEQUENCE [LARGE SCALE GENOMIC DNA]</scope>
    <source>
        <strain evidence="4 5">DSM 103574</strain>
    </source>
</reference>
<feature type="domain" description="GGDEF" evidence="3">
    <location>
        <begin position="467"/>
        <end position="600"/>
    </location>
</feature>
<dbReference type="EMBL" id="CP048649">
    <property type="protein sequence ID" value="QIB69877.1"/>
    <property type="molecule type" value="Genomic_DNA"/>
</dbReference>
<evidence type="ECO:0000259" key="3">
    <source>
        <dbReference type="PROSITE" id="PS50887"/>
    </source>
</evidence>
<dbReference type="SMART" id="SM00052">
    <property type="entry name" value="EAL"/>
    <property type="match status" value="1"/>
</dbReference>
<evidence type="ECO:0000313" key="5">
    <source>
        <dbReference type="Proteomes" id="UP000466848"/>
    </source>
</evidence>
<proteinExistence type="predicted"/>
<dbReference type="InterPro" id="IPR000160">
    <property type="entry name" value="GGDEF_dom"/>
</dbReference>
<dbReference type="NCBIfam" id="TIGR00254">
    <property type="entry name" value="GGDEF"/>
    <property type="match status" value="1"/>
</dbReference>
<dbReference type="KEGG" id="abut:Ami103574_11330"/>
<evidence type="ECO:0000259" key="2">
    <source>
        <dbReference type="PROSITE" id="PS50883"/>
    </source>
</evidence>
<dbReference type="InterPro" id="IPR035919">
    <property type="entry name" value="EAL_sf"/>
</dbReference>
<dbReference type="InterPro" id="IPR001633">
    <property type="entry name" value="EAL_dom"/>
</dbReference>
<dbReference type="PROSITE" id="PS50887">
    <property type="entry name" value="GGDEF"/>
    <property type="match status" value="1"/>
</dbReference>
<dbReference type="AlphaFoldDB" id="A0A858BWB1"/>
<dbReference type="PANTHER" id="PTHR33121">
    <property type="entry name" value="CYCLIC DI-GMP PHOSPHODIESTERASE PDEF"/>
    <property type="match status" value="1"/>
</dbReference>
<feature type="transmembrane region" description="Helical" evidence="1">
    <location>
        <begin position="363"/>
        <end position="383"/>
    </location>
</feature>
<keyword evidence="1" id="KW-0472">Membrane</keyword>
<dbReference type="InterPro" id="IPR043128">
    <property type="entry name" value="Rev_trsase/Diguanyl_cyclase"/>
</dbReference>
<dbReference type="Gene3D" id="3.40.50.2300">
    <property type="match status" value="2"/>
</dbReference>
<dbReference type="Proteomes" id="UP000466848">
    <property type="component" value="Chromosome"/>
</dbReference>
<feature type="domain" description="EAL" evidence="2">
    <location>
        <begin position="609"/>
        <end position="859"/>
    </location>
</feature>
<dbReference type="Pfam" id="PF00563">
    <property type="entry name" value="EAL"/>
    <property type="match status" value="1"/>
</dbReference>
<sequence length="859" mass="98394">MLKKEKKWEWIILIGAIFLVFALAASIYYFFFYRQAVAPVSQDYLAAKQVLFISSYSESFETLALQKEGIQQAFKGSDIRLDIEYMDMKNYDQAANLQLFYEMLRYKLENGPKYDAILLGDDAALEFAEAHQQELFPQIPMVFFCINDKEHAVKAGENPYITGAVEAMYLKETIDIALTFQPKAKKIIALYDDTLTGEGDRKLFYSLKGRYPGYHFGGLNASSYTLDEIQQRLEALSEDSILIYMSFFEDADKNQYAIKQSVEQLVSYTHIPVYRVSIGGVGEGLIGGKMTSYKNSGYLAASMVMDILKGADVADIPVSTEGEGQYYFDYEVLKKYDIKLSLVPKDAVVINKKITFLQEYREVLIPLLLFVLACLLVLLVVVADNLKHRRLTREAQASHDKLQETCNKLIGAEEKLKQQYDAIKAYNEYLESQKEYIRYQAEHDFLTQLPNRRAAMEKLDQLIKAGEQFAVIVMDIDDFKEINDSYGHACGDEVLKETSRRLLELMSDKLFYASRLGGDEFLLIIKKAKLESDSKILTQIKQIFTKPVVFEEKERYIQSSMGIAYFDEHVADGGEILSNADFAMYAAKNLGKNECVYYNAHMKDEALKRKDIKIIIDEACNQDGFYCVYQPQVNALTGLTEGYEALVRLKDYDIPPNQFISVAEETKAILTIGRLVTKQVVEQMAMWRQHGLELRPVAINFSSKQIKDKTYVQYLKELLEEHQISPELIEIEITESIFMNNNEKAMKLFKDFLSIGVRLALDDFGTGYSSINYLTYIPVSKIKLDKSLVDIYLTPGKDTFIKNIIRLVHCLGLKITVEGVEKKSQYHRLRKFGCDYIQGYYFSQPITGKEVEDLKNPLK</sequence>
<keyword evidence="5" id="KW-1185">Reference proteome</keyword>
<dbReference type="InterPro" id="IPR050706">
    <property type="entry name" value="Cyclic-di-GMP_PDE-like"/>
</dbReference>
<gene>
    <name evidence="4" type="ORF">Ami103574_11330</name>
</gene>
<protein>
    <submittedName>
        <fullName evidence="4">EAL domain-containing protein</fullName>
    </submittedName>
</protein>
<name>A0A858BWB1_9FIRM</name>
<dbReference type="PANTHER" id="PTHR33121:SF70">
    <property type="entry name" value="SIGNALING PROTEIN YKOW"/>
    <property type="match status" value="1"/>
</dbReference>
<dbReference type="Pfam" id="PF00990">
    <property type="entry name" value="GGDEF"/>
    <property type="match status" value="1"/>
</dbReference>
<dbReference type="GO" id="GO:0071111">
    <property type="term" value="F:cyclic-guanylate-specific phosphodiesterase activity"/>
    <property type="evidence" value="ECO:0007669"/>
    <property type="project" value="InterPro"/>
</dbReference>
<keyword evidence="1" id="KW-1133">Transmembrane helix</keyword>
<accession>A0A858BWB1</accession>
<dbReference type="PROSITE" id="PS50883">
    <property type="entry name" value="EAL"/>
    <property type="match status" value="1"/>
</dbReference>
<dbReference type="Gene3D" id="3.30.70.270">
    <property type="match status" value="1"/>
</dbReference>
<dbReference type="Pfam" id="PF04392">
    <property type="entry name" value="ABC_sub_bind"/>
    <property type="match status" value="1"/>
</dbReference>
<organism evidence="4 5">
    <name type="scientific">Aminipila butyrica</name>
    <dbReference type="NCBI Taxonomy" id="433296"/>
    <lineage>
        <taxon>Bacteria</taxon>
        <taxon>Bacillati</taxon>
        <taxon>Bacillota</taxon>
        <taxon>Clostridia</taxon>
        <taxon>Peptostreptococcales</taxon>
        <taxon>Anaerovoracaceae</taxon>
        <taxon>Aminipila</taxon>
    </lineage>
</organism>
<evidence type="ECO:0000313" key="4">
    <source>
        <dbReference type="EMBL" id="QIB69877.1"/>
    </source>
</evidence>
<dbReference type="InterPro" id="IPR007487">
    <property type="entry name" value="ABC_transpt-TYRBP-like"/>
</dbReference>
<dbReference type="CDD" id="cd01949">
    <property type="entry name" value="GGDEF"/>
    <property type="match status" value="1"/>
</dbReference>
<dbReference type="InterPro" id="IPR029787">
    <property type="entry name" value="Nucleotide_cyclase"/>
</dbReference>
<dbReference type="CDD" id="cd01948">
    <property type="entry name" value="EAL"/>
    <property type="match status" value="1"/>
</dbReference>
<evidence type="ECO:0000256" key="1">
    <source>
        <dbReference type="SAM" id="Phobius"/>
    </source>
</evidence>
<keyword evidence="1" id="KW-0812">Transmembrane</keyword>
<dbReference type="SUPFAM" id="SSF141868">
    <property type="entry name" value="EAL domain-like"/>
    <property type="match status" value="1"/>
</dbReference>
<dbReference type="Gene3D" id="3.20.20.450">
    <property type="entry name" value="EAL domain"/>
    <property type="match status" value="1"/>
</dbReference>
<dbReference type="SMART" id="SM00267">
    <property type="entry name" value="GGDEF"/>
    <property type="match status" value="1"/>
</dbReference>
<dbReference type="RefSeq" id="WP_163067117.1">
    <property type="nucleotide sequence ID" value="NZ_CP048649.1"/>
</dbReference>
<dbReference type="SUPFAM" id="SSF55073">
    <property type="entry name" value="Nucleotide cyclase"/>
    <property type="match status" value="1"/>
</dbReference>